<dbReference type="EMBL" id="ASHM01000398">
    <property type="protein sequence ID" value="PNY04616.1"/>
    <property type="molecule type" value="Genomic_DNA"/>
</dbReference>
<proteinExistence type="predicted"/>
<name>A0A2K3NNK2_TRIPR</name>
<organism evidence="1 2">
    <name type="scientific">Trifolium pratense</name>
    <name type="common">Red clover</name>
    <dbReference type="NCBI Taxonomy" id="57577"/>
    <lineage>
        <taxon>Eukaryota</taxon>
        <taxon>Viridiplantae</taxon>
        <taxon>Streptophyta</taxon>
        <taxon>Embryophyta</taxon>
        <taxon>Tracheophyta</taxon>
        <taxon>Spermatophyta</taxon>
        <taxon>Magnoliopsida</taxon>
        <taxon>eudicotyledons</taxon>
        <taxon>Gunneridae</taxon>
        <taxon>Pentapetalae</taxon>
        <taxon>rosids</taxon>
        <taxon>fabids</taxon>
        <taxon>Fabales</taxon>
        <taxon>Fabaceae</taxon>
        <taxon>Papilionoideae</taxon>
        <taxon>50 kb inversion clade</taxon>
        <taxon>NPAAA clade</taxon>
        <taxon>Hologalegina</taxon>
        <taxon>IRL clade</taxon>
        <taxon>Trifolieae</taxon>
        <taxon>Trifolium</taxon>
    </lineage>
</organism>
<reference evidence="1 2" key="2">
    <citation type="journal article" date="2017" name="Front. Plant Sci.">
        <title>Gene Classification and Mining of Molecular Markers Useful in Red Clover (Trifolium pratense) Breeding.</title>
        <authorList>
            <person name="Istvanek J."/>
            <person name="Dluhosova J."/>
            <person name="Dluhos P."/>
            <person name="Patkova L."/>
            <person name="Nedelnik J."/>
            <person name="Repkova J."/>
        </authorList>
    </citation>
    <scope>NUCLEOTIDE SEQUENCE [LARGE SCALE GENOMIC DNA]</scope>
    <source>
        <strain evidence="2">cv. Tatra</strain>
        <tissue evidence="1">Young leaves</tissue>
    </source>
</reference>
<evidence type="ECO:0000313" key="2">
    <source>
        <dbReference type="Proteomes" id="UP000236291"/>
    </source>
</evidence>
<protein>
    <submittedName>
        <fullName evidence="1">Uncharacterized protein</fullName>
    </submittedName>
</protein>
<dbReference type="Proteomes" id="UP000236291">
    <property type="component" value="Unassembled WGS sequence"/>
</dbReference>
<sequence>MKERSRVTNLVSCEITAGIRPTNPAIDKFRYVNFSNLLNPDGMEELKLLSDKSSFRRCNTTPIAASSRFNPRS</sequence>
<reference evidence="1 2" key="1">
    <citation type="journal article" date="2014" name="Am. J. Bot.">
        <title>Genome assembly and annotation for red clover (Trifolium pratense; Fabaceae).</title>
        <authorList>
            <person name="Istvanek J."/>
            <person name="Jaros M."/>
            <person name="Krenek A."/>
            <person name="Repkova J."/>
        </authorList>
    </citation>
    <scope>NUCLEOTIDE SEQUENCE [LARGE SCALE GENOMIC DNA]</scope>
    <source>
        <strain evidence="2">cv. Tatra</strain>
        <tissue evidence="1">Young leaves</tissue>
    </source>
</reference>
<accession>A0A2K3NNK2</accession>
<dbReference type="AlphaFoldDB" id="A0A2K3NNK2"/>
<evidence type="ECO:0000313" key="1">
    <source>
        <dbReference type="EMBL" id="PNY04616.1"/>
    </source>
</evidence>
<comment type="caution">
    <text evidence="1">The sequence shown here is derived from an EMBL/GenBank/DDBJ whole genome shotgun (WGS) entry which is preliminary data.</text>
</comment>
<gene>
    <name evidence="1" type="ORF">L195_g001041</name>
</gene>